<feature type="region of interest" description="Disordered" evidence="4">
    <location>
        <begin position="713"/>
        <end position="732"/>
    </location>
</feature>
<feature type="compositionally biased region" description="Low complexity" evidence="4">
    <location>
        <begin position="86"/>
        <end position="100"/>
    </location>
</feature>
<keyword evidence="3" id="KW-0157">Chromophore</keyword>
<sequence length="886" mass="94975">MASSMPFSKYFADAADRQDYTNDALGVDPAAFAGPVQFQMPQFMLGGPPTLAYGGGAEVLPAGMVNAPGSIASSWFSNNGFYVDQASSSASGSQSQPSLSKYYEQQPHSQSYQHAQARGAQQIRRQQRHSVSVYPHSNIVVQDRVQPNSGPLSPVLRPTYDPTRHRSSTYPPGTSPVESIPYDMGAPLASAVGSGIFPTMPIPSNAGIGLPLYSATGFDLLSLLSRIAQRPNPTITLGPVDMTCAFTIVDVRRYDSPIVYASPSFCSLTGYQEHEVIGRNCRFLQAPSGRVEKGDERKFTSPESVAHLRKNLVANKECQTSIVNYRKDGSAFINLVTAIPLYGGVNNSLDERDDVVYHVGFQVDLTEQPNAILQKVRDGSYVVNYSSNAIIPPPAGASARRVSGIATHAMSKDLRTLLASQAFTNSLPLTSSTTAPPAAGGPMDTQEGETAHPLNLVLLESTPDFIHVLSLKGSFLYVAPAVRKVLGYEPDELVGKFVSDYCHPADVVPLMRELKESSTGQTSVEGGAMGVALGAPKTVDLLFRAQAKWGGWVWVECRGRLHVEPGKGRKAIVLSGRARELPTISWGMVGRAGGLMPLPEGCAATSSEEGAASAVPDKEFWGMLSSGSTLLVAGAAVKEILGWSVGELIGRTIGDLLVSVDGARDEEMVRVLEGSVGRIAHGGRSEPTTVACWMSRKEGVPVRVAVVLYPSQGSRSPSSGALDAWASPSGSASCPVVCQVRIDDGQTATRRSMTHAANENVFAELTTATSWQYELQQLKFANQRILEDVEGLEAELGREEEEAPSVEADTRLQSAKPSSGVPGGYDSVRAPSLKRSHDVLDDHRGDRDYSWNSQMQYTQQQQLYVPSGRAQYTSNVRAEGGHGHVL</sequence>
<dbReference type="Gene3D" id="3.30.450.20">
    <property type="entry name" value="PAS domain"/>
    <property type="match status" value="2"/>
</dbReference>
<accession>A0A5C3MSK0</accession>
<dbReference type="AlphaFoldDB" id="A0A5C3MSK0"/>
<feature type="domain" description="PAS" evidence="5">
    <location>
        <begin position="255"/>
        <end position="280"/>
    </location>
</feature>
<evidence type="ECO:0000256" key="3">
    <source>
        <dbReference type="ARBA" id="ARBA00022991"/>
    </source>
</evidence>
<dbReference type="GO" id="GO:0005634">
    <property type="term" value="C:nucleus"/>
    <property type="evidence" value="ECO:0007669"/>
    <property type="project" value="TreeGrafter"/>
</dbReference>
<dbReference type="InterPro" id="IPR013655">
    <property type="entry name" value="PAS_fold_3"/>
</dbReference>
<evidence type="ECO:0000256" key="2">
    <source>
        <dbReference type="ARBA" id="ARBA00022643"/>
    </source>
</evidence>
<dbReference type="Pfam" id="PF08447">
    <property type="entry name" value="PAS_3"/>
    <property type="match status" value="1"/>
</dbReference>
<keyword evidence="1" id="KW-0285">Flavoprotein</keyword>
<dbReference type="PANTHER" id="PTHR47429:SF7">
    <property type="entry name" value="GATA-FACTOR"/>
    <property type="match status" value="1"/>
</dbReference>
<name>A0A5C3MSK0_9AGAM</name>
<dbReference type="OrthoDB" id="447251at2759"/>
<evidence type="ECO:0000256" key="4">
    <source>
        <dbReference type="SAM" id="MobiDB-lite"/>
    </source>
</evidence>
<keyword evidence="7" id="KW-1185">Reference proteome</keyword>
<dbReference type="STRING" id="5364.A0A5C3MSK0"/>
<feature type="region of interest" description="Disordered" evidence="4">
    <location>
        <begin position="86"/>
        <end position="174"/>
    </location>
</feature>
<dbReference type="SMART" id="SM00091">
    <property type="entry name" value="PAS"/>
    <property type="match status" value="3"/>
</dbReference>
<dbReference type="CDD" id="cd00130">
    <property type="entry name" value="PAS"/>
    <property type="match status" value="3"/>
</dbReference>
<dbReference type="Proteomes" id="UP000305948">
    <property type="component" value="Unassembled WGS sequence"/>
</dbReference>
<proteinExistence type="predicted"/>
<dbReference type="NCBIfam" id="TIGR00229">
    <property type="entry name" value="sensory_box"/>
    <property type="match status" value="1"/>
</dbReference>
<feature type="region of interest" description="Disordered" evidence="4">
    <location>
        <begin position="795"/>
        <end position="830"/>
    </location>
</feature>
<reference evidence="6 7" key="1">
    <citation type="journal article" date="2019" name="Nat. Ecol. Evol.">
        <title>Megaphylogeny resolves global patterns of mushroom evolution.</title>
        <authorList>
            <person name="Varga T."/>
            <person name="Krizsan K."/>
            <person name="Foldi C."/>
            <person name="Dima B."/>
            <person name="Sanchez-Garcia M."/>
            <person name="Sanchez-Ramirez S."/>
            <person name="Szollosi G.J."/>
            <person name="Szarkandi J.G."/>
            <person name="Papp V."/>
            <person name="Albert L."/>
            <person name="Andreopoulos W."/>
            <person name="Angelini C."/>
            <person name="Antonin V."/>
            <person name="Barry K.W."/>
            <person name="Bougher N.L."/>
            <person name="Buchanan P."/>
            <person name="Buyck B."/>
            <person name="Bense V."/>
            <person name="Catcheside P."/>
            <person name="Chovatia M."/>
            <person name="Cooper J."/>
            <person name="Damon W."/>
            <person name="Desjardin D."/>
            <person name="Finy P."/>
            <person name="Geml J."/>
            <person name="Haridas S."/>
            <person name="Hughes K."/>
            <person name="Justo A."/>
            <person name="Karasinski D."/>
            <person name="Kautmanova I."/>
            <person name="Kiss B."/>
            <person name="Kocsube S."/>
            <person name="Kotiranta H."/>
            <person name="LaButti K.M."/>
            <person name="Lechner B.E."/>
            <person name="Liimatainen K."/>
            <person name="Lipzen A."/>
            <person name="Lukacs Z."/>
            <person name="Mihaltcheva S."/>
            <person name="Morgado L.N."/>
            <person name="Niskanen T."/>
            <person name="Noordeloos M.E."/>
            <person name="Ohm R.A."/>
            <person name="Ortiz-Santana B."/>
            <person name="Ovrebo C."/>
            <person name="Racz N."/>
            <person name="Riley R."/>
            <person name="Savchenko A."/>
            <person name="Shiryaev A."/>
            <person name="Soop K."/>
            <person name="Spirin V."/>
            <person name="Szebenyi C."/>
            <person name="Tomsovsky M."/>
            <person name="Tulloss R.E."/>
            <person name="Uehling J."/>
            <person name="Grigoriev I.V."/>
            <person name="Vagvolgyi C."/>
            <person name="Papp T."/>
            <person name="Martin F.M."/>
            <person name="Miettinen O."/>
            <person name="Hibbett D.S."/>
            <person name="Nagy L.G."/>
        </authorList>
    </citation>
    <scope>NUCLEOTIDE SEQUENCE [LARGE SCALE GENOMIC DNA]</scope>
    <source>
        <strain evidence="6 7">OMC1185</strain>
    </source>
</reference>
<dbReference type="PROSITE" id="PS50112">
    <property type="entry name" value="PAS"/>
    <property type="match status" value="2"/>
</dbReference>
<feature type="domain" description="PAS" evidence="5">
    <location>
        <begin position="458"/>
        <end position="521"/>
    </location>
</feature>
<dbReference type="EMBL" id="ML213527">
    <property type="protein sequence ID" value="TFK46738.1"/>
    <property type="molecule type" value="Genomic_DNA"/>
</dbReference>
<dbReference type="SUPFAM" id="SSF55785">
    <property type="entry name" value="PYP-like sensor domain (PAS domain)"/>
    <property type="match status" value="2"/>
</dbReference>
<feature type="compositionally biased region" description="Low complexity" evidence="4">
    <location>
        <begin position="113"/>
        <end position="124"/>
    </location>
</feature>
<feature type="compositionally biased region" description="Acidic residues" evidence="4">
    <location>
        <begin position="795"/>
        <end position="804"/>
    </location>
</feature>
<evidence type="ECO:0000313" key="7">
    <source>
        <dbReference type="Proteomes" id="UP000305948"/>
    </source>
</evidence>
<evidence type="ECO:0000313" key="6">
    <source>
        <dbReference type="EMBL" id="TFK46738.1"/>
    </source>
</evidence>
<keyword evidence="2" id="KW-0288">FMN</keyword>
<organism evidence="6 7">
    <name type="scientific">Heliocybe sulcata</name>
    <dbReference type="NCBI Taxonomy" id="5364"/>
    <lineage>
        <taxon>Eukaryota</taxon>
        <taxon>Fungi</taxon>
        <taxon>Dikarya</taxon>
        <taxon>Basidiomycota</taxon>
        <taxon>Agaricomycotina</taxon>
        <taxon>Agaricomycetes</taxon>
        <taxon>Gloeophyllales</taxon>
        <taxon>Gloeophyllaceae</taxon>
        <taxon>Heliocybe</taxon>
    </lineage>
</organism>
<dbReference type="PANTHER" id="PTHR47429">
    <property type="entry name" value="PROTEIN TWIN LOV 1"/>
    <property type="match status" value="1"/>
</dbReference>
<dbReference type="InterPro" id="IPR035965">
    <property type="entry name" value="PAS-like_dom_sf"/>
</dbReference>
<dbReference type="InterPro" id="IPR000014">
    <property type="entry name" value="PAS"/>
</dbReference>
<dbReference type="Pfam" id="PF13426">
    <property type="entry name" value="PAS_9"/>
    <property type="match status" value="1"/>
</dbReference>
<evidence type="ECO:0000256" key="1">
    <source>
        <dbReference type="ARBA" id="ARBA00022630"/>
    </source>
</evidence>
<evidence type="ECO:0000259" key="5">
    <source>
        <dbReference type="PROSITE" id="PS50112"/>
    </source>
</evidence>
<protein>
    <recommendedName>
        <fullName evidence="5">PAS domain-containing protein</fullName>
    </recommendedName>
</protein>
<gene>
    <name evidence="6" type="ORF">OE88DRAFT_1666927</name>
</gene>